<evidence type="ECO:0000256" key="2">
    <source>
        <dbReference type="ARBA" id="ARBA00008066"/>
    </source>
</evidence>
<keyword evidence="10" id="KW-1185">Reference proteome</keyword>
<evidence type="ECO:0000259" key="8">
    <source>
        <dbReference type="Pfam" id="PF01490"/>
    </source>
</evidence>
<dbReference type="Pfam" id="PF01490">
    <property type="entry name" value="Aa_trans"/>
    <property type="match status" value="1"/>
</dbReference>
<feature type="transmembrane region" description="Helical" evidence="7">
    <location>
        <begin position="266"/>
        <end position="289"/>
    </location>
</feature>
<feature type="transmembrane region" description="Helical" evidence="7">
    <location>
        <begin position="164"/>
        <end position="183"/>
    </location>
</feature>
<comment type="similarity">
    <text evidence="2">Belongs to the amino acid/polyamine transporter 2 family.</text>
</comment>
<dbReference type="Proteomes" id="UP001212997">
    <property type="component" value="Unassembled WGS sequence"/>
</dbReference>
<feature type="transmembrane region" description="Helical" evidence="7">
    <location>
        <begin position="53"/>
        <end position="73"/>
    </location>
</feature>
<feature type="domain" description="Amino acid transporter transmembrane" evidence="8">
    <location>
        <begin position="61"/>
        <end position="442"/>
    </location>
</feature>
<reference evidence="9" key="1">
    <citation type="submission" date="2022-07" db="EMBL/GenBank/DDBJ databases">
        <title>Genome Sequence of Physisporinus lineatus.</title>
        <authorList>
            <person name="Buettner E."/>
        </authorList>
    </citation>
    <scope>NUCLEOTIDE SEQUENCE</scope>
    <source>
        <strain evidence="9">VT162</strain>
    </source>
</reference>
<feature type="region of interest" description="Disordered" evidence="6">
    <location>
        <begin position="1"/>
        <end position="25"/>
    </location>
</feature>
<name>A0AAD5UTX8_9APHY</name>
<dbReference type="EMBL" id="JANAWD010000572">
    <property type="protein sequence ID" value="KAJ3477696.1"/>
    <property type="molecule type" value="Genomic_DNA"/>
</dbReference>
<dbReference type="GO" id="GO:0015179">
    <property type="term" value="F:L-amino acid transmembrane transporter activity"/>
    <property type="evidence" value="ECO:0007669"/>
    <property type="project" value="TreeGrafter"/>
</dbReference>
<evidence type="ECO:0000256" key="6">
    <source>
        <dbReference type="SAM" id="MobiDB-lite"/>
    </source>
</evidence>
<evidence type="ECO:0000256" key="1">
    <source>
        <dbReference type="ARBA" id="ARBA00004141"/>
    </source>
</evidence>
<evidence type="ECO:0000256" key="5">
    <source>
        <dbReference type="ARBA" id="ARBA00023136"/>
    </source>
</evidence>
<proteinExistence type="inferred from homology"/>
<evidence type="ECO:0000313" key="9">
    <source>
        <dbReference type="EMBL" id="KAJ3477696.1"/>
    </source>
</evidence>
<keyword evidence="4 7" id="KW-1133">Transmembrane helix</keyword>
<comment type="subcellular location">
    <subcellularLocation>
        <location evidence="1">Membrane</location>
        <topology evidence="1">Multi-pass membrane protein</topology>
    </subcellularLocation>
</comment>
<dbReference type="PANTHER" id="PTHR22950:SF479">
    <property type="entry name" value="AMINO ACID TRANSPORTER (EUROFUNG)-RELATED"/>
    <property type="match status" value="1"/>
</dbReference>
<dbReference type="Gene3D" id="1.20.1740.10">
    <property type="entry name" value="Amino acid/polyamine transporter I"/>
    <property type="match status" value="1"/>
</dbReference>
<evidence type="ECO:0000313" key="10">
    <source>
        <dbReference type="Proteomes" id="UP001212997"/>
    </source>
</evidence>
<gene>
    <name evidence="9" type="ORF">NLI96_g10282</name>
</gene>
<dbReference type="GO" id="GO:0016020">
    <property type="term" value="C:membrane"/>
    <property type="evidence" value="ECO:0007669"/>
    <property type="project" value="UniProtKB-SubCell"/>
</dbReference>
<dbReference type="InterPro" id="IPR013057">
    <property type="entry name" value="AA_transpt_TM"/>
</dbReference>
<keyword evidence="5 7" id="KW-0472">Membrane</keyword>
<comment type="caution">
    <text evidence="9">The sequence shown here is derived from an EMBL/GenBank/DDBJ whole genome shotgun (WGS) entry which is preliminary data.</text>
</comment>
<feature type="transmembrane region" description="Helical" evidence="7">
    <location>
        <begin position="374"/>
        <end position="400"/>
    </location>
</feature>
<dbReference type="AlphaFoldDB" id="A0AAD5UTX8"/>
<sequence length="460" mass="49905">MDEESKLATKSPVLKHSQPLGSDVFGDESGNAIQYKTMSWQASNPVSRSIPHLTFLQVVGLLMIAEIVSNGMLSLPNAMAAVGILPALILTIFFGIFGLFTAKLLIEFKLNHPEVHNMGDAGSIIFGPVGREILSAGTIIFSICGTGSELLSGQQALSTLSDNGLCSILFLLIFSGATFLVAVPRTLGHLSWLGVSSVFVIAICGLLVMIGAGANPIPDRTINATVTTSFYQAFLAITSPVFAYAGHFMFFTLISEMREPRDAMKAAWFLQGFATIYYAVFSVVVYVYIGSTTASPAMFSLPPIWSKVTFAVGLGNFLVAGGLYAHTAAKLVFIRFFRHSRHVHSHTWLGWIVWLCLCFTAVAIAFVFATAVPIFSYLISIAAAVFASWYTYGLAGFFWLHDTYHLRSGWSALRKMWFGSCLAVLTIISGAFVCVAGTFVSIKVRWSWGDVVDMLIVADP</sequence>
<evidence type="ECO:0000256" key="7">
    <source>
        <dbReference type="SAM" id="Phobius"/>
    </source>
</evidence>
<feature type="transmembrane region" description="Helical" evidence="7">
    <location>
        <begin position="348"/>
        <end position="368"/>
    </location>
</feature>
<dbReference type="PANTHER" id="PTHR22950">
    <property type="entry name" value="AMINO ACID TRANSPORTER"/>
    <property type="match status" value="1"/>
</dbReference>
<protein>
    <recommendedName>
        <fullName evidence="8">Amino acid transporter transmembrane domain-containing protein</fullName>
    </recommendedName>
</protein>
<organism evidence="9 10">
    <name type="scientific">Meripilus lineatus</name>
    <dbReference type="NCBI Taxonomy" id="2056292"/>
    <lineage>
        <taxon>Eukaryota</taxon>
        <taxon>Fungi</taxon>
        <taxon>Dikarya</taxon>
        <taxon>Basidiomycota</taxon>
        <taxon>Agaricomycotina</taxon>
        <taxon>Agaricomycetes</taxon>
        <taxon>Polyporales</taxon>
        <taxon>Meripilaceae</taxon>
        <taxon>Meripilus</taxon>
    </lineage>
</organism>
<feature type="transmembrane region" description="Helical" evidence="7">
    <location>
        <begin position="190"/>
        <end position="210"/>
    </location>
</feature>
<feature type="transmembrane region" description="Helical" evidence="7">
    <location>
        <begin position="309"/>
        <end position="327"/>
    </location>
</feature>
<feature type="transmembrane region" description="Helical" evidence="7">
    <location>
        <begin position="79"/>
        <end position="100"/>
    </location>
</feature>
<feature type="transmembrane region" description="Helical" evidence="7">
    <location>
        <begin position="421"/>
        <end position="442"/>
    </location>
</feature>
<keyword evidence="3 7" id="KW-0812">Transmembrane</keyword>
<evidence type="ECO:0000256" key="4">
    <source>
        <dbReference type="ARBA" id="ARBA00022989"/>
    </source>
</evidence>
<accession>A0AAD5UTX8</accession>
<evidence type="ECO:0000256" key="3">
    <source>
        <dbReference type="ARBA" id="ARBA00022692"/>
    </source>
</evidence>
<feature type="transmembrane region" description="Helical" evidence="7">
    <location>
        <begin position="230"/>
        <end position="254"/>
    </location>
</feature>